<dbReference type="InterPro" id="IPR050508">
    <property type="entry name" value="Methyltransf_Superfamily"/>
</dbReference>
<feature type="domain" description="Methyltransferase type 11" evidence="1">
    <location>
        <begin position="50"/>
        <end position="140"/>
    </location>
</feature>
<dbReference type="Proteomes" id="UP000298493">
    <property type="component" value="Unassembled WGS sequence"/>
</dbReference>
<evidence type="ECO:0000313" key="3">
    <source>
        <dbReference type="Proteomes" id="UP000298493"/>
    </source>
</evidence>
<dbReference type="STRING" id="86259.A0A4Z1PEI8"/>
<keyword evidence="3" id="KW-1185">Reference proteome</keyword>
<dbReference type="SUPFAM" id="SSF53335">
    <property type="entry name" value="S-adenosyl-L-methionine-dependent methyltransferases"/>
    <property type="match status" value="1"/>
</dbReference>
<comment type="caution">
    <text evidence="2">The sequence shown here is derived from an EMBL/GenBank/DDBJ whole genome shotgun (WGS) entry which is preliminary data.</text>
</comment>
<dbReference type="PANTHER" id="PTHR42912">
    <property type="entry name" value="METHYLTRANSFERASE"/>
    <property type="match status" value="1"/>
</dbReference>
<reference evidence="2 3" key="1">
    <citation type="submission" date="2019-04" db="EMBL/GenBank/DDBJ databases">
        <title>High contiguity whole genome sequence and gene annotation resource for two Venturia nashicola isolates.</title>
        <authorList>
            <person name="Prokchorchik M."/>
            <person name="Won K."/>
            <person name="Lee Y."/>
            <person name="Choi E.D."/>
            <person name="Segonzac C."/>
            <person name="Sohn K.H."/>
        </authorList>
    </citation>
    <scope>NUCLEOTIDE SEQUENCE [LARGE SCALE GENOMIC DNA]</scope>
    <source>
        <strain evidence="2 3">PRI2</strain>
    </source>
</reference>
<sequence>MSAASKFAVNQYVSTSDKLAARVVILSYDSNPKSWYSWQEDHLGVSGDVLEVGGGTGELWRHIDHSKARLTLTDFSPAMCDKLRELGIKGSTVKQCDATNLPFEDASFDVVIANHMLYHVDNPDAAIKEFARVLRPGGKLKTALNGRQHIQELLDLGTAIGRPSQILNAAKITAETGPEYLTKHFVDVEAIPFPGDFVVPTVDPVLTYLGSWGDEPLSEEQEAKVRAVVEPEIAEKGSFKIRKDMVMISSRKA</sequence>
<dbReference type="AlphaFoldDB" id="A0A4Z1PEI8"/>
<keyword evidence="2" id="KW-0489">Methyltransferase</keyword>
<dbReference type="GO" id="GO:0008757">
    <property type="term" value="F:S-adenosylmethionine-dependent methyltransferase activity"/>
    <property type="evidence" value="ECO:0007669"/>
    <property type="project" value="InterPro"/>
</dbReference>
<accession>A0A4Z1PEI8</accession>
<keyword evidence="2" id="KW-0808">Transferase</keyword>
<dbReference type="EMBL" id="SNSC02000001">
    <property type="protein sequence ID" value="TID27925.1"/>
    <property type="molecule type" value="Genomic_DNA"/>
</dbReference>
<evidence type="ECO:0000313" key="2">
    <source>
        <dbReference type="EMBL" id="TID27925.1"/>
    </source>
</evidence>
<evidence type="ECO:0000259" key="1">
    <source>
        <dbReference type="Pfam" id="PF08241"/>
    </source>
</evidence>
<dbReference type="Gene3D" id="3.40.50.150">
    <property type="entry name" value="Vaccinia Virus protein VP39"/>
    <property type="match status" value="1"/>
</dbReference>
<dbReference type="Pfam" id="PF08241">
    <property type="entry name" value="Methyltransf_11"/>
    <property type="match status" value="1"/>
</dbReference>
<dbReference type="OrthoDB" id="540004at2759"/>
<dbReference type="GO" id="GO:0032259">
    <property type="term" value="P:methylation"/>
    <property type="evidence" value="ECO:0007669"/>
    <property type="project" value="UniProtKB-KW"/>
</dbReference>
<dbReference type="InterPro" id="IPR029063">
    <property type="entry name" value="SAM-dependent_MTases_sf"/>
</dbReference>
<dbReference type="InterPro" id="IPR013216">
    <property type="entry name" value="Methyltransf_11"/>
</dbReference>
<name>A0A4Z1PEI8_9PEZI</name>
<proteinExistence type="predicted"/>
<dbReference type="CDD" id="cd02440">
    <property type="entry name" value="AdoMet_MTases"/>
    <property type="match status" value="1"/>
</dbReference>
<organism evidence="2 3">
    <name type="scientific">Venturia nashicola</name>
    <dbReference type="NCBI Taxonomy" id="86259"/>
    <lineage>
        <taxon>Eukaryota</taxon>
        <taxon>Fungi</taxon>
        <taxon>Dikarya</taxon>
        <taxon>Ascomycota</taxon>
        <taxon>Pezizomycotina</taxon>
        <taxon>Dothideomycetes</taxon>
        <taxon>Pleosporomycetidae</taxon>
        <taxon>Venturiales</taxon>
        <taxon>Venturiaceae</taxon>
        <taxon>Venturia</taxon>
    </lineage>
</organism>
<protein>
    <submittedName>
        <fullName evidence="2">Class I SAM-dependent methyltransferase</fullName>
    </submittedName>
</protein>
<gene>
    <name evidence="2" type="ORF">E6O75_ATG00692</name>
</gene>